<keyword evidence="2" id="KW-0067">ATP-binding</keyword>
<keyword evidence="3" id="KW-0472">Membrane</keyword>
<dbReference type="PANTHER" id="PTHR47989">
    <property type="entry name" value="OS01G0750732 PROTEIN"/>
    <property type="match status" value="1"/>
</dbReference>
<accession>A0A388KK91</accession>
<dbReference type="AlphaFoldDB" id="A0A388KK91"/>
<dbReference type="SUPFAM" id="SSF56112">
    <property type="entry name" value="Protein kinase-like (PK-like)"/>
    <property type="match status" value="1"/>
</dbReference>
<feature type="domain" description="Protein kinase" evidence="4">
    <location>
        <begin position="531"/>
        <end position="845"/>
    </location>
</feature>
<proteinExistence type="predicted"/>
<dbReference type="SMART" id="SM00220">
    <property type="entry name" value="S_TKc"/>
    <property type="match status" value="1"/>
</dbReference>
<keyword evidence="6" id="KW-1185">Reference proteome</keyword>
<evidence type="ECO:0000256" key="2">
    <source>
        <dbReference type="ARBA" id="ARBA00022840"/>
    </source>
</evidence>
<organism evidence="5 6">
    <name type="scientific">Chara braunii</name>
    <name type="common">Braun's stonewort</name>
    <dbReference type="NCBI Taxonomy" id="69332"/>
    <lineage>
        <taxon>Eukaryota</taxon>
        <taxon>Viridiplantae</taxon>
        <taxon>Streptophyta</taxon>
        <taxon>Charophyceae</taxon>
        <taxon>Charales</taxon>
        <taxon>Characeae</taxon>
        <taxon>Chara</taxon>
    </lineage>
</organism>
<dbReference type="InterPro" id="IPR001245">
    <property type="entry name" value="Ser-Thr/Tyr_kinase_cat_dom"/>
</dbReference>
<evidence type="ECO:0000256" key="3">
    <source>
        <dbReference type="SAM" id="Phobius"/>
    </source>
</evidence>
<dbReference type="InterPro" id="IPR011009">
    <property type="entry name" value="Kinase-like_dom_sf"/>
</dbReference>
<dbReference type="PROSITE" id="PS00108">
    <property type="entry name" value="PROTEIN_KINASE_ST"/>
    <property type="match status" value="1"/>
</dbReference>
<evidence type="ECO:0000256" key="1">
    <source>
        <dbReference type="ARBA" id="ARBA00022741"/>
    </source>
</evidence>
<dbReference type="Gene3D" id="1.10.510.10">
    <property type="entry name" value="Transferase(Phosphotransferase) domain 1"/>
    <property type="match status" value="1"/>
</dbReference>
<keyword evidence="3" id="KW-0812">Transmembrane</keyword>
<protein>
    <recommendedName>
        <fullName evidence="4">Protein kinase domain-containing protein</fullName>
    </recommendedName>
</protein>
<feature type="transmembrane region" description="Helical" evidence="3">
    <location>
        <begin position="448"/>
        <end position="475"/>
    </location>
</feature>
<dbReference type="SUPFAM" id="SSF75011">
    <property type="entry name" value="3-carboxy-cis,cis-mucoante lactonizing enzyme"/>
    <property type="match status" value="1"/>
</dbReference>
<reference evidence="5 6" key="1">
    <citation type="journal article" date="2018" name="Cell">
        <title>The Chara Genome: Secondary Complexity and Implications for Plant Terrestrialization.</title>
        <authorList>
            <person name="Nishiyama T."/>
            <person name="Sakayama H."/>
            <person name="Vries J.D."/>
            <person name="Buschmann H."/>
            <person name="Saint-Marcoux D."/>
            <person name="Ullrich K.K."/>
            <person name="Haas F.B."/>
            <person name="Vanderstraeten L."/>
            <person name="Becker D."/>
            <person name="Lang D."/>
            <person name="Vosolsobe S."/>
            <person name="Rombauts S."/>
            <person name="Wilhelmsson P.K.I."/>
            <person name="Janitza P."/>
            <person name="Kern R."/>
            <person name="Heyl A."/>
            <person name="Rumpler F."/>
            <person name="Villalobos L.I.A.C."/>
            <person name="Clay J.M."/>
            <person name="Skokan R."/>
            <person name="Toyoda A."/>
            <person name="Suzuki Y."/>
            <person name="Kagoshima H."/>
            <person name="Schijlen E."/>
            <person name="Tajeshwar N."/>
            <person name="Catarino B."/>
            <person name="Hetherington A.J."/>
            <person name="Saltykova A."/>
            <person name="Bonnot C."/>
            <person name="Breuninger H."/>
            <person name="Symeonidi A."/>
            <person name="Radhakrishnan G.V."/>
            <person name="Van Nieuwerburgh F."/>
            <person name="Deforce D."/>
            <person name="Chang C."/>
            <person name="Karol K.G."/>
            <person name="Hedrich R."/>
            <person name="Ulvskov P."/>
            <person name="Glockner G."/>
            <person name="Delwiche C.F."/>
            <person name="Petrasek J."/>
            <person name="Van de Peer Y."/>
            <person name="Friml J."/>
            <person name="Beilby M."/>
            <person name="Dolan L."/>
            <person name="Kohara Y."/>
            <person name="Sugano S."/>
            <person name="Fujiyama A."/>
            <person name="Delaux P.-M."/>
            <person name="Quint M."/>
            <person name="TheiBen G."/>
            <person name="Hagemann M."/>
            <person name="Harholt J."/>
            <person name="Dunand C."/>
            <person name="Zachgo S."/>
            <person name="Langdale J."/>
            <person name="Maumus F."/>
            <person name="Straeten D.V.D."/>
            <person name="Gould S.B."/>
            <person name="Rensing S.A."/>
        </authorList>
    </citation>
    <scope>NUCLEOTIDE SEQUENCE [LARGE SCALE GENOMIC DNA]</scope>
    <source>
        <strain evidence="5 6">S276</strain>
    </source>
</reference>
<dbReference type="Pfam" id="PF07714">
    <property type="entry name" value="PK_Tyr_Ser-Thr"/>
    <property type="match status" value="1"/>
</dbReference>
<dbReference type="GO" id="GO:0004672">
    <property type="term" value="F:protein kinase activity"/>
    <property type="evidence" value="ECO:0007669"/>
    <property type="project" value="InterPro"/>
</dbReference>
<comment type="caution">
    <text evidence="5">The sequence shown here is derived from an EMBL/GenBank/DDBJ whole genome shotgun (WGS) entry which is preliminary data.</text>
</comment>
<dbReference type="PROSITE" id="PS50011">
    <property type="entry name" value="PROTEIN_KINASE_DOM"/>
    <property type="match status" value="1"/>
</dbReference>
<dbReference type="Gene3D" id="3.30.200.20">
    <property type="entry name" value="Phosphorylase Kinase, domain 1"/>
    <property type="match status" value="1"/>
</dbReference>
<dbReference type="OrthoDB" id="4062651at2759"/>
<name>A0A388KK91_CHABU</name>
<dbReference type="EMBL" id="BFEA01000129">
    <property type="protein sequence ID" value="GBG70383.1"/>
    <property type="molecule type" value="Genomic_DNA"/>
</dbReference>
<dbReference type="PANTHER" id="PTHR47989:SF61">
    <property type="entry name" value="PROTEIN KINASE DOMAIN-CONTAINING PROTEIN"/>
    <property type="match status" value="1"/>
</dbReference>
<evidence type="ECO:0000313" key="6">
    <source>
        <dbReference type="Proteomes" id="UP000265515"/>
    </source>
</evidence>
<dbReference type="GO" id="GO:0005524">
    <property type="term" value="F:ATP binding"/>
    <property type="evidence" value="ECO:0007669"/>
    <property type="project" value="UniProtKB-KW"/>
</dbReference>
<dbReference type="InterPro" id="IPR000719">
    <property type="entry name" value="Prot_kinase_dom"/>
</dbReference>
<dbReference type="STRING" id="69332.A0A388KK91"/>
<sequence>MRFLLVRVFLFSFFLILAAMLRSYSPFEGLSRRFSSLAVISNSDAHVVGRLLQAPTSAAPPSLPFVSPFEDRWGLQPGLLINNSVRVVASHPSPTQDCKSVITNLVVSPQKGLYYVLEQTCSNGSSNSSVTSIRKANLSRATQGSDSADDKSTLLTYLWSYEERNGSRIAERPDSTASVMGMALSKDRSHLILSVFYSSPDLSEDSDDLYPFNSTITSLSVSDYSRLSSSTFSFEFINKICLDPSGERLVYNRLSYGGLEYVRVDSSGLPLDVPLELDSDSKSIDSDSESPFRFINGSYFGEAIFQSQSFVNNCLYFLQTNGMQLSGFHPFIEGSRPIAVSIYPGPPKRWDNVVVTRDGCHLFFTVWDTLFSLDIRTQCYQLVDKFFREMEYPSGTFAGLALMENEVWEDAYLYLGSEDGKLFEVQLNRSGRGCVLEPEPSIPPASGAVITVLVTAVVAGTVVAIVIIASLICLWRRARRRRAGPERALEVGEQATSSLPEDEALDAWGIKPSRVKQFAFRVLWECTDKFSEGRRIGEKGAFGKVYRGSLDGKEVAVKVITGELTDIKRSQFVAEVNTLSGLNHANLVQLVGYCLAGDHCILVYPFFRGGSLFGRLFPKAVIGKDAKAPETDEIVEDPSPPLTLLERMSIAFQVAKGLGYLHDAARPPIIHRDVKSSNILLGEGSGKKLHVVVADFGLAAIGERVLDTGHDHVVLTSHIGGTFGYMSPEYMLRGELSEKNDVYSYGVLVLELFLGRKVVEPAPSGLGWQTLVEWVKPFLRGAVVESESMEMPYPILDRCLWDQVAGDSIKKMVMNTFRLAWECVEEEYGSRPAMREITQRIHSMFLDVGWDGLTVMMVDLENDVDDDAVTAT</sequence>
<keyword evidence="3" id="KW-1133">Transmembrane helix</keyword>
<dbReference type="InterPro" id="IPR008271">
    <property type="entry name" value="Ser/Thr_kinase_AS"/>
</dbReference>
<evidence type="ECO:0000259" key="4">
    <source>
        <dbReference type="PROSITE" id="PS50011"/>
    </source>
</evidence>
<dbReference type="Gramene" id="GBG70383">
    <property type="protein sequence ID" value="GBG70383"/>
    <property type="gene ID" value="CBR_g6511"/>
</dbReference>
<gene>
    <name evidence="5" type="ORF">CBR_g6511</name>
</gene>
<keyword evidence="1" id="KW-0547">Nucleotide-binding</keyword>
<evidence type="ECO:0000313" key="5">
    <source>
        <dbReference type="EMBL" id="GBG70383.1"/>
    </source>
</evidence>
<dbReference type="Proteomes" id="UP000265515">
    <property type="component" value="Unassembled WGS sequence"/>
</dbReference>